<proteinExistence type="predicted"/>
<dbReference type="Gene3D" id="1.10.10.1320">
    <property type="entry name" value="Anti-sigma factor, zinc-finger domain"/>
    <property type="match status" value="1"/>
</dbReference>
<sequence>MTTETPAGDDIELLLPWYAAGTATPDEAARVEAALSRDPALAEKLALTREEMGEAVAFADAMPAPSPRARDRVFDRIAAMEEARPPGLAGLGRAVSGRVRDSGFLDRLAGLLGGFTPRSLALAGTAAALVIALQAGIIGTMITSGPGTYGTASGPSEARIEDGTYALVSFTPQATMSRIQAVLGEMGASIADGPRAGGLYRVRIAAKRVSGEERDRLIAKLREAKDVVAMAAPSQ</sequence>
<dbReference type="EMBL" id="SNZR01000013">
    <property type="protein sequence ID" value="TDR90449.1"/>
    <property type="molecule type" value="Genomic_DNA"/>
</dbReference>
<gene>
    <name evidence="1" type="ORF">EV668_3300</name>
</gene>
<organism evidence="1 2">
    <name type="scientific">Enterovirga rhinocerotis</name>
    <dbReference type="NCBI Taxonomy" id="1339210"/>
    <lineage>
        <taxon>Bacteria</taxon>
        <taxon>Pseudomonadati</taxon>
        <taxon>Pseudomonadota</taxon>
        <taxon>Alphaproteobacteria</taxon>
        <taxon>Hyphomicrobiales</taxon>
        <taxon>Methylobacteriaceae</taxon>
        <taxon>Enterovirga</taxon>
    </lineage>
</organism>
<dbReference type="AlphaFoldDB" id="A0A4V3DXX3"/>
<comment type="caution">
    <text evidence="1">The sequence shown here is derived from an EMBL/GenBank/DDBJ whole genome shotgun (WGS) entry which is preliminary data.</text>
</comment>
<accession>A0A4V3DXX3</accession>
<evidence type="ECO:0008006" key="3">
    <source>
        <dbReference type="Google" id="ProtNLM"/>
    </source>
</evidence>
<dbReference type="RefSeq" id="WP_133771852.1">
    <property type="nucleotide sequence ID" value="NZ_SNZR01000013.1"/>
</dbReference>
<dbReference type="Proteomes" id="UP000295122">
    <property type="component" value="Unassembled WGS sequence"/>
</dbReference>
<protein>
    <recommendedName>
        <fullName evidence="3">Anti-sigma factor RsiW</fullName>
    </recommendedName>
</protein>
<evidence type="ECO:0000313" key="2">
    <source>
        <dbReference type="Proteomes" id="UP000295122"/>
    </source>
</evidence>
<reference evidence="1 2" key="1">
    <citation type="submission" date="2019-03" db="EMBL/GenBank/DDBJ databases">
        <title>Genomic Encyclopedia of Type Strains, Phase IV (KMG-IV): sequencing the most valuable type-strain genomes for metagenomic binning, comparative biology and taxonomic classification.</title>
        <authorList>
            <person name="Goeker M."/>
        </authorList>
    </citation>
    <scope>NUCLEOTIDE SEQUENCE [LARGE SCALE GENOMIC DNA]</scope>
    <source>
        <strain evidence="1 2">DSM 25903</strain>
    </source>
</reference>
<evidence type="ECO:0000313" key="1">
    <source>
        <dbReference type="EMBL" id="TDR90449.1"/>
    </source>
</evidence>
<keyword evidence="2" id="KW-1185">Reference proteome</keyword>
<name>A0A4V3DXX3_9HYPH</name>
<dbReference type="OrthoDB" id="7877390at2"/>
<dbReference type="InterPro" id="IPR041916">
    <property type="entry name" value="Anti_sigma_zinc_sf"/>
</dbReference>